<dbReference type="RefSeq" id="YP_009820647.1">
    <property type="nucleotide sequence ID" value="NC_048169.1"/>
</dbReference>
<dbReference type="Proteomes" id="UP000295568">
    <property type="component" value="Segment"/>
</dbReference>
<evidence type="ECO:0000313" key="1">
    <source>
        <dbReference type="EMBL" id="QBP33347.1"/>
    </source>
</evidence>
<evidence type="ECO:0000313" key="2">
    <source>
        <dbReference type="Proteomes" id="UP000295568"/>
    </source>
</evidence>
<keyword evidence="2" id="KW-1185">Reference proteome</keyword>
<dbReference type="EMBL" id="MK524501">
    <property type="protein sequence ID" value="QBP33347.1"/>
    <property type="molecule type" value="Genomic_DNA"/>
</dbReference>
<proteinExistence type="predicted"/>
<sequence>MRIVYQIPDRDYPEDFTLTREHVIDDGLQDIRFIPRVGDHIDIDMHEHEVTRVVWEDLELSGVVVVLKP</sequence>
<gene>
    <name evidence="1" type="primary">133</name>
    <name evidence="1" type="ORF">SEA_BRUTONGASTER_133</name>
</gene>
<dbReference type="GeneID" id="55012088"/>
<reference evidence="1 2" key="1">
    <citation type="submission" date="2019-02" db="EMBL/GenBank/DDBJ databases">
        <authorList>
            <person name="Rowley M."/>
            <person name="Stucki C."/>
            <person name="Ghiringhelli B."/>
            <person name="Naegele L."/>
            <person name="Emmons C.B."/>
            <person name="Slowan-Pomeroy T."/>
            <person name="Briggs L.A."/>
            <person name="Garlena R.A."/>
            <person name="Russell D.A."/>
            <person name="Pope W.H."/>
            <person name="Molloy S.D."/>
            <person name="Jacobs-Sera D."/>
            <person name="Hatfull G.F."/>
        </authorList>
    </citation>
    <scope>NUCLEOTIDE SEQUENCE [LARGE SCALE GENOMIC DNA]</scope>
</reference>
<dbReference type="KEGG" id="vg:55012088"/>
<name>A0A482JLU2_9CAUD</name>
<organism evidence="1 2">
    <name type="scientific">Gordonia phage BrutonGaster</name>
    <dbReference type="NCBI Taxonomy" id="2530116"/>
    <lineage>
        <taxon>Viruses</taxon>
        <taxon>Duplodnaviria</taxon>
        <taxon>Heunggongvirae</taxon>
        <taxon>Uroviricota</taxon>
        <taxon>Caudoviricetes</taxon>
        <taxon>Oneupvirus</taxon>
        <taxon>Oneupvirus brutongaster</taxon>
    </lineage>
</organism>
<accession>A0A482JLU2</accession>
<protein>
    <submittedName>
        <fullName evidence="1">Uncharacterized protein</fullName>
    </submittedName>
</protein>